<dbReference type="EMBL" id="LR746496">
    <property type="protein sequence ID" value="CAA7601087.1"/>
    <property type="molecule type" value="Genomic_DNA"/>
</dbReference>
<evidence type="ECO:0000256" key="1">
    <source>
        <dbReference type="SAM" id="Phobius"/>
    </source>
</evidence>
<dbReference type="PANTHER" id="PTHR43267">
    <property type="entry name" value="TRNA THREONYLCARBAMOYLADENOSINE DEHYDRATASE"/>
    <property type="match status" value="1"/>
</dbReference>
<name>A0A8S0XWK1_9FIRM</name>
<evidence type="ECO:0000313" key="3">
    <source>
        <dbReference type="EMBL" id="CAA7601087.1"/>
    </source>
</evidence>
<evidence type="ECO:0000313" key="5">
    <source>
        <dbReference type="Proteomes" id="UP001071230"/>
    </source>
</evidence>
<keyword evidence="1" id="KW-0812">Transmembrane</keyword>
<keyword evidence="5" id="KW-1185">Reference proteome</keyword>
<sequence>MEPKKFADRYLRNQKTISQDEQAKLAKATVVIAGCGGLGGYISEEMARVGVGHLVLIDGDRIDVTNLNRQILAAEDNIGEWKAEAGRERIRRINSGTKVDAACAWFREEDSAQLLAGADLVCDALDSLSARLALERSCHTLGIPLLYAAIGGWFGILGLSFPGEYCVARLLKGGDKGIETLWGNPAFTPAVVASLAVAEGVKVLTGKSPALRGSWLQIDLLAMEFELFRLSGETL</sequence>
<dbReference type="Gene3D" id="3.40.50.720">
    <property type="entry name" value="NAD(P)-binding Rossmann-like Domain"/>
    <property type="match status" value="1"/>
</dbReference>
<dbReference type="CDD" id="cd00757">
    <property type="entry name" value="ThiF_MoeB_HesA_family"/>
    <property type="match status" value="1"/>
</dbReference>
<evidence type="ECO:0000259" key="2">
    <source>
        <dbReference type="Pfam" id="PF00899"/>
    </source>
</evidence>
<dbReference type="EMBL" id="CDGJ01000036">
    <property type="protein sequence ID" value="CEJ06961.1"/>
    <property type="molecule type" value="Genomic_DNA"/>
</dbReference>
<organism evidence="3">
    <name type="scientific">Acididesulfobacillus acetoxydans</name>
    <dbReference type="NCBI Taxonomy" id="1561005"/>
    <lineage>
        <taxon>Bacteria</taxon>
        <taxon>Bacillati</taxon>
        <taxon>Bacillota</taxon>
        <taxon>Clostridia</taxon>
        <taxon>Eubacteriales</taxon>
        <taxon>Peptococcaceae</taxon>
        <taxon>Acididesulfobacillus</taxon>
    </lineage>
</organism>
<feature type="domain" description="THIF-type NAD/FAD binding fold" evidence="2">
    <location>
        <begin position="12"/>
        <end position="230"/>
    </location>
</feature>
<dbReference type="GO" id="GO:0061503">
    <property type="term" value="F:tRNA threonylcarbamoyladenosine dehydratase"/>
    <property type="evidence" value="ECO:0007669"/>
    <property type="project" value="TreeGrafter"/>
</dbReference>
<dbReference type="InterPro" id="IPR035985">
    <property type="entry name" value="Ubiquitin-activating_enz"/>
</dbReference>
<dbReference type="GO" id="GO:0061504">
    <property type="term" value="P:cyclic threonylcarbamoyladenosine biosynthetic process"/>
    <property type="evidence" value="ECO:0007669"/>
    <property type="project" value="TreeGrafter"/>
</dbReference>
<dbReference type="Proteomes" id="UP001071230">
    <property type="component" value="Unassembled WGS sequence"/>
</dbReference>
<protein>
    <submittedName>
        <fullName evidence="4">Dinucleotide-utilizing enzyme possibly involved in molybdopterin or thiamin biosynthesis</fullName>
    </submittedName>
    <submittedName>
        <fullName evidence="3">NAD(P)-binding domain protein</fullName>
    </submittedName>
</protein>
<dbReference type="SUPFAM" id="SSF69572">
    <property type="entry name" value="Activating enzymes of the ubiquitin-like proteins"/>
    <property type="match status" value="1"/>
</dbReference>
<dbReference type="PANTHER" id="PTHR43267:SF1">
    <property type="entry name" value="TRNA THREONYLCARBAMOYLADENOSINE DEHYDRATASE"/>
    <property type="match status" value="1"/>
</dbReference>
<evidence type="ECO:0000313" key="4">
    <source>
        <dbReference type="EMBL" id="CEJ06961.1"/>
    </source>
</evidence>
<reference evidence="4" key="1">
    <citation type="submission" date="2014-11" db="EMBL/GenBank/DDBJ databases">
        <authorList>
            <person name="Hornung B.V."/>
        </authorList>
    </citation>
    <scope>NUCLEOTIDE SEQUENCE</scope>
    <source>
        <strain evidence="4">INE</strain>
    </source>
</reference>
<dbReference type="AlphaFoldDB" id="A0A8S0XWK1"/>
<reference evidence="3" key="2">
    <citation type="submission" date="2020-01" db="EMBL/GenBank/DDBJ databases">
        <authorList>
            <person name="Hornung B."/>
        </authorList>
    </citation>
    <scope>NUCLEOTIDE SEQUENCE</scope>
    <source>
        <strain evidence="3">PacBioINE</strain>
    </source>
</reference>
<keyword evidence="1" id="KW-0472">Membrane</keyword>
<keyword evidence="1" id="KW-1133">Transmembrane helix</keyword>
<dbReference type="InterPro" id="IPR045886">
    <property type="entry name" value="ThiF/MoeB/HesA"/>
</dbReference>
<feature type="transmembrane region" description="Helical" evidence="1">
    <location>
        <begin position="141"/>
        <end position="161"/>
    </location>
</feature>
<dbReference type="GO" id="GO:0008641">
    <property type="term" value="F:ubiquitin-like modifier activating enzyme activity"/>
    <property type="evidence" value="ECO:0007669"/>
    <property type="project" value="InterPro"/>
</dbReference>
<dbReference type="Proteomes" id="UP000836597">
    <property type="component" value="Chromosome"/>
</dbReference>
<dbReference type="KEGG" id="aacx:DEACI_1740"/>
<gene>
    <name evidence="4" type="ORF">DEACI_1415</name>
    <name evidence="3" type="ORF">DEACI_1740</name>
</gene>
<accession>A0A8S0XWK1</accession>
<proteinExistence type="predicted"/>
<dbReference type="RefSeq" id="WP_240984658.1">
    <property type="nucleotide sequence ID" value="NZ_CDGJ01000036.1"/>
</dbReference>
<dbReference type="InterPro" id="IPR000594">
    <property type="entry name" value="ThiF_NAD_FAD-bd"/>
</dbReference>
<dbReference type="Pfam" id="PF00899">
    <property type="entry name" value="ThiF"/>
    <property type="match status" value="1"/>
</dbReference>